<keyword evidence="6 9" id="KW-0648">Protein biosynthesis</keyword>
<comment type="similarity">
    <text evidence="1 9">Belongs to the class-II aminoacyl-tRNA synthetase family.</text>
</comment>
<evidence type="ECO:0000256" key="5">
    <source>
        <dbReference type="ARBA" id="ARBA00022840"/>
    </source>
</evidence>
<feature type="domain" description="Aminoacyl-transfer RNA synthetases class-II family profile" evidence="10">
    <location>
        <begin position="1"/>
        <end position="383"/>
    </location>
</feature>
<organism evidence="11 12">
    <name type="scientific">Adhaeribacter terreus</name>
    <dbReference type="NCBI Taxonomy" id="529703"/>
    <lineage>
        <taxon>Bacteria</taxon>
        <taxon>Pseudomonadati</taxon>
        <taxon>Bacteroidota</taxon>
        <taxon>Cytophagia</taxon>
        <taxon>Cytophagales</taxon>
        <taxon>Hymenobacteraceae</taxon>
        <taxon>Adhaeribacter</taxon>
    </lineage>
</organism>
<dbReference type="Pfam" id="PF13393">
    <property type="entry name" value="tRNA-synt_His"/>
    <property type="match status" value="1"/>
</dbReference>
<keyword evidence="9" id="KW-0963">Cytoplasm</keyword>
<dbReference type="PANTHER" id="PTHR11476:SF7">
    <property type="entry name" value="HISTIDINE--TRNA LIGASE"/>
    <property type="match status" value="1"/>
</dbReference>
<evidence type="ECO:0000313" key="12">
    <source>
        <dbReference type="Proteomes" id="UP001596161"/>
    </source>
</evidence>
<reference evidence="12" key="1">
    <citation type="journal article" date="2019" name="Int. J. Syst. Evol. Microbiol.">
        <title>The Global Catalogue of Microorganisms (GCM) 10K type strain sequencing project: providing services to taxonomists for standard genome sequencing and annotation.</title>
        <authorList>
            <consortium name="The Broad Institute Genomics Platform"/>
            <consortium name="The Broad Institute Genome Sequencing Center for Infectious Disease"/>
            <person name="Wu L."/>
            <person name="Ma J."/>
        </authorList>
    </citation>
    <scope>NUCLEOTIDE SEQUENCE [LARGE SCALE GENOMIC DNA]</scope>
    <source>
        <strain evidence="12">KACC 12602</strain>
    </source>
</reference>
<evidence type="ECO:0000256" key="4">
    <source>
        <dbReference type="ARBA" id="ARBA00022741"/>
    </source>
</evidence>
<dbReference type="InterPro" id="IPR006195">
    <property type="entry name" value="aa-tRNA-synth_II"/>
</dbReference>
<proteinExistence type="inferred from homology"/>
<dbReference type="HAMAP" id="MF_00127">
    <property type="entry name" value="His_tRNA_synth"/>
    <property type="match status" value="1"/>
</dbReference>
<comment type="subunit">
    <text evidence="2 9">Homodimer.</text>
</comment>
<dbReference type="Gene3D" id="3.40.50.800">
    <property type="entry name" value="Anticodon-binding domain"/>
    <property type="match status" value="1"/>
</dbReference>
<evidence type="ECO:0000313" key="11">
    <source>
        <dbReference type="EMBL" id="MFC5271756.1"/>
    </source>
</evidence>
<dbReference type="SUPFAM" id="SSF52954">
    <property type="entry name" value="Class II aaRS ABD-related"/>
    <property type="match status" value="1"/>
</dbReference>
<name>A0ABW0EEW2_9BACT</name>
<sequence length="459" mass="51844">MSIEKPSLPKGMRDFGPKVLQKRNYIFSVIKNTFERFGFQPLETPTMENLSVLTGKYGDEGDQLIFKVLNSGDFLNKVTLNDLEDGYKKVTRKVSEKALRYDLTVPFARYVVMNRNEITFPFKRYQIQPVWRADRPQKGRYREFYQCDADVVGTDSLLCEAEIVLMIDEVLTTLGLTDFTIKINHRGILAGIAEAIGEKGREGEICVAIDKLDKIGQEGVEKELIERGIAMKSIERLRPLMSFSGENDSVLEQLDPELVDSEEGLRGLTELREVFSYLKHFQIKTAKVELDTTLARGLSYYTGCIFEVKVNNVQMGSISGGGRYDNLTGMFGLPNVSGVGFSFGVDRIYDVMEELQLFDKTVASGTKVLISNFDKESELYSLPILQKFRENGIATELYPEAAKLKKQMTYADNNNIPYVLLIGSQEMETGLLNLKNMQTGTQENFTLDQVMKIIAADNI</sequence>
<dbReference type="EC" id="6.1.1.21" evidence="9"/>
<evidence type="ECO:0000256" key="1">
    <source>
        <dbReference type="ARBA" id="ARBA00008226"/>
    </source>
</evidence>
<keyword evidence="12" id="KW-1185">Reference proteome</keyword>
<evidence type="ECO:0000256" key="3">
    <source>
        <dbReference type="ARBA" id="ARBA00022598"/>
    </source>
</evidence>
<comment type="subcellular location">
    <subcellularLocation>
        <location evidence="9">Cytoplasm</location>
    </subcellularLocation>
</comment>
<evidence type="ECO:0000256" key="2">
    <source>
        <dbReference type="ARBA" id="ARBA00011738"/>
    </source>
</evidence>
<dbReference type="InterPro" id="IPR004516">
    <property type="entry name" value="HisRS/HisZ"/>
</dbReference>
<dbReference type="CDD" id="cd00773">
    <property type="entry name" value="HisRS-like_core"/>
    <property type="match status" value="1"/>
</dbReference>
<accession>A0ABW0EEW2</accession>
<dbReference type="Pfam" id="PF03129">
    <property type="entry name" value="HGTP_anticodon"/>
    <property type="match status" value="1"/>
</dbReference>
<comment type="catalytic activity">
    <reaction evidence="8 9">
        <text>tRNA(His) + L-histidine + ATP = L-histidyl-tRNA(His) + AMP + diphosphate + H(+)</text>
        <dbReference type="Rhea" id="RHEA:17313"/>
        <dbReference type="Rhea" id="RHEA-COMP:9665"/>
        <dbReference type="Rhea" id="RHEA-COMP:9689"/>
        <dbReference type="ChEBI" id="CHEBI:15378"/>
        <dbReference type="ChEBI" id="CHEBI:30616"/>
        <dbReference type="ChEBI" id="CHEBI:33019"/>
        <dbReference type="ChEBI" id="CHEBI:57595"/>
        <dbReference type="ChEBI" id="CHEBI:78442"/>
        <dbReference type="ChEBI" id="CHEBI:78527"/>
        <dbReference type="ChEBI" id="CHEBI:456215"/>
        <dbReference type="EC" id="6.1.1.21"/>
    </reaction>
</comment>
<dbReference type="GO" id="GO:0004821">
    <property type="term" value="F:histidine-tRNA ligase activity"/>
    <property type="evidence" value="ECO:0007669"/>
    <property type="project" value="UniProtKB-EC"/>
</dbReference>
<dbReference type="InterPro" id="IPR045864">
    <property type="entry name" value="aa-tRNA-synth_II/BPL/LPL"/>
</dbReference>
<dbReference type="RefSeq" id="WP_378018113.1">
    <property type="nucleotide sequence ID" value="NZ_JBHSKT010000008.1"/>
</dbReference>
<evidence type="ECO:0000256" key="9">
    <source>
        <dbReference type="HAMAP-Rule" id="MF_00127"/>
    </source>
</evidence>
<keyword evidence="5 9" id="KW-0067">ATP-binding</keyword>
<dbReference type="PANTHER" id="PTHR11476">
    <property type="entry name" value="HISTIDYL-TRNA SYNTHETASE"/>
    <property type="match status" value="1"/>
</dbReference>
<dbReference type="InterPro" id="IPR033656">
    <property type="entry name" value="HisRS_anticodon"/>
</dbReference>
<keyword evidence="7 9" id="KW-0030">Aminoacyl-tRNA synthetase</keyword>
<dbReference type="SUPFAM" id="SSF55681">
    <property type="entry name" value="Class II aaRS and biotin synthetases"/>
    <property type="match status" value="1"/>
</dbReference>
<dbReference type="InterPro" id="IPR015807">
    <property type="entry name" value="His-tRNA-ligase"/>
</dbReference>
<evidence type="ECO:0000256" key="8">
    <source>
        <dbReference type="ARBA" id="ARBA00047639"/>
    </source>
</evidence>
<dbReference type="NCBIfam" id="TIGR00442">
    <property type="entry name" value="hisS"/>
    <property type="match status" value="1"/>
</dbReference>
<dbReference type="InterPro" id="IPR041715">
    <property type="entry name" value="HisRS-like_core"/>
</dbReference>
<comment type="caution">
    <text evidence="11">The sequence shown here is derived from an EMBL/GenBank/DDBJ whole genome shotgun (WGS) entry which is preliminary data.</text>
</comment>
<evidence type="ECO:0000259" key="10">
    <source>
        <dbReference type="PROSITE" id="PS50862"/>
    </source>
</evidence>
<dbReference type="PIRSF" id="PIRSF001549">
    <property type="entry name" value="His-tRNA_synth"/>
    <property type="match status" value="1"/>
</dbReference>
<dbReference type="EMBL" id="JBHSKT010000008">
    <property type="protein sequence ID" value="MFC5271756.1"/>
    <property type="molecule type" value="Genomic_DNA"/>
</dbReference>
<dbReference type="InterPro" id="IPR036621">
    <property type="entry name" value="Anticodon-bd_dom_sf"/>
</dbReference>
<protein>
    <recommendedName>
        <fullName evidence="9">Histidine--tRNA ligase</fullName>
        <ecNumber evidence="9">6.1.1.21</ecNumber>
    </recommendedName>
    <alternativeName>
        <fullName evidence="9">Histidyl-tRNA synthetase</fullName>
        <shortName evidence="9">HisRS</shortName>
    </alternativeName>
</protein>
<dbReference type="Gene3D" id="3.30.930.10">
    <property type="entry name" value="Bira Bifunctional Protein, Domain 2"/>
    <property type="match status" value="1"/>
</dbReference>
<dbReference type="Proteomes" id="UP001596161">
    <property type="component" value="Unassembled WGS sequence"/>
</dbReference>
<keyword evidence="4 9" id="KW-0547">Nucleotide-binding</keyword>
<dbReference type="InterPro" id="IPR004154">
    <property type="entry name" value="Anticodon-bd"/>
</dbReference>
<evidence type="ECO:0000256" key="7">
    <source>
        <dbReference type="ARBA" id="ARBA00023146"/>
    </source>
</evidence>
<keyword evidence="3 9" id="KW-0436">Ligase</keyword>
<dbReference type="PROSITE" id="PS50862">
    <property type="entry name" value="AA_TRNA_LIGASE_II"/>
    <property type="match status" value="1"/>
</dbReference>
<evidence type="ECO:0000256" key="6">
    <source>
        <dbReference type="ARBA" id="ARBA00022917"/>
    </source>
</evidence>
<gene>
    <name evidence="9 11" type="primary">hisS</name>
    <name evidence="11" type="ORF">ACFPIB_14150</name>
</gene>
<dbReference type="CDD" id="cd00859">
    <property type="entry name" value="HisRS_anticodon"/>
    <property type="match status" value="1"/>
</dbReference>